<feature type="region of interest" description="Disordered" evidence="3">
    <location>
        <begin position="380"/>
        <end position="473"/>
    </location>
</feature>
<reference evidence="4" key="2">
    <citation type="submission" date="2025-09" db="UniProtKB">
        <authorList>
            <consortium name="Ensembl"/>
        </authorList>
    </citation>
    <scope>IDENTIFICATION</scope>
</reference>
<evidence type="ECO:0000313" key="4">
    <source>
        <dbReference type="Ensembl" id="ENSEBUP00000017629.1"/>
    </source>
</evidence>
<feature type="compositionally biased region" description="Basic and acidic residues" evidence="3">
    <location>
        <begin position="1304"/>
        <end position="1314"/>
    </location>
</feature>
<name>A0A8C4QM87_EPTBU</name>
<feature type="compositionally biased region" description="Polar residues" evidence="3">
    <location>
        <begin position="235"/>
        <end position="250"/>
    </location>
</feature>
<feature type="compositionally biased region" description="Gly residues" evidence="3">
    <location>
        <begin position="412"/>
        <end position="422"/>
    </location>
</feature>
<dbReference type="GeneTree" id="ENSGT00950000183026"/>
<protein>
    <submittedName>
        <fullName evidence="4">Uncharacterized protein</fullName>
    </submittedName>
</protein>
<feature type="compositionally biased region" description="Polar residues" evidence="3">
    <location>
        <begin position="1332"/>
        <end position="1341"/>
    </location>
</feature>
<keyword evidence="1 2" id="KW-0175">Coiled coil</keyword>
<sequence length="1341" mass="146070">MEADANGNTVGSVNATCNEHVEKIVTNLVQTQKVSDDATFARQSTGSTVEVGSMRNGLGPGNRAVEESLVSDSDPLSFGTRSEGFKKVAQVPRGPTDIHGGSSTDEGDEGFLSGGRHGAKGDVISGQTELSLSLGASDHTIGDDDDWTKTMASDRLAPASTSFYNTRQRSDCNIGYLEQAPASSCMHEMPNDEMIKHSQCRQEVTKGIQEIMQQSHSEKQISDVDTTSEEAVSVTFDSGTPHDNSPSGVDSSDGEASFLDATNDQTEKSFMENVFQGADEVMPSIDGRVVEQEVPVEEDEQETDMSSVALDDEAYICRHLVCPAYTSEKSNGFQPEDKGEDVISEVQEDIMEACPEILKNASSSDRAVDMEHKVLQNSKLANPGAQTPPRNVTNGIKGQNEVETGSKTRGGQWIGAKGGSAGGKNIILPPPRGTTRQREPSACATTISGINRPQSMEQASEGSGSSFETPSARSKSVAVVRRALLKSASVASSSPHQAAAGTTTRGQARAIGHGSRRPEQAPSQAKSKHPFHPSRSFPSSPATLSNPAIKDGAMPHGSMRTRQANKNVAANSARPQFGQNSSTAISRPTRGNTPQPGAKQRPLHLHEKTKPLPYSRRDVIRPTSSTDQAGAKIPAEVKDGPSLGPPRLKIRPVNVSHTPRQAKRTAIPSTSPSSRHSVNQIPPSPRQRSASISSGTSGQSLPASLPSSTGAPGKCARKSWDMSTRVSFQPCLVRVAAESRRLGAKHGGTARDFSGGQPAKAGTVMVRPTSSTLLRHPHNDLIKVDHMTNTPRLVEWTVASPNTLLALDTLCVVLQYFHSQHDLAVQQRKQVDQRLELMQEKLDLARVQGSTLGKACETLSHRLQEELGKAQAESQVALQAFRAKLGEQLGCQREQLEQERSTHVNSLRKHHQEQLEQMLHSHKTQLQEMGAWHKKQLNTLKEQHSRVLEDMEKAQNAERKNLKEEFEKVRLDLQDQVDTLIFQKEALQDKARRFEDALQRGTEEHVQEALAPYQHIQQELQSLRAVLELKNSTIHELQERVLQLQDLEEANVALKEQTRTLKQQNEELQMRANKNSALARQLSFEHSALQQTLQKESKANRSLSMENEELLWRIHNDSPPSPARCPSSNSPLPNIILRQPPASAPASPTRVQYVPRPVLSRSSVRRWGGTKPTAPIKVDTSAVGAGNGASLGVQMHSQTHVMAMSKSWEQVSPQSSTGNAIFESNIVHCSTPDKVDFGNGNELGTSSTGFSAIPAGTIDSFVVCAAEEASMTQLVCDANKALPSVKTLSHRERIHTMDNYVEPHLIRSSDRPHSDNQNGRGMQQQDAHESPLHNNLTKIRR</sequence>
<feature type="region of interest" description="Disordered" evidence="3">
    <location>
        <begin position="90"/>
        <end position="115"/>
    </location>
</feature>
<reference evidence="4" key="1">
    <citation type="submission" date="2025-08" db="UniProtKB">
        <authorList>
            <consortium name="Ensembl"/>
        </authorList>
    </citation>
    <scope>IDENTIFICATION</scope>
</reference>
<dbReference type="Ensembl" id="ENSEBUT00000018205.1">
    <property type="protein sequence ID" value="ENSEBUP00000017629.1"/>
    <property type="gene ID" value="ENSEBUG00000011019.1"/>
</dbReference>
<feature type="compositionally biased region" description="Polar residues" evidence="3">
    <location>
        <begin position="560"/>
        <end position="595"/>
    </location>
</feature>
<feature type="compositionally biased region" description="Polar residues" evidence="3">
    <location>
        <begin position="667"/>
        <end position="681"/>
    </location>
</feature>
<feature type="region of interest" description="Disordered" evidence="3">
    <location>
        <begin position="1301"/>
        <end position="1341"/>
    </location>
</feature>
<evidence type="ECO:0000313" key="5">
    <source>
        <dbReference type="Proteomes" id="UP000694388"/>
    </source>
</evidence>
<organism evidence="4 5">
    <name type="scientific">Eptatretus burgeri</name>
    <name type="common">Inshore hagfish</name>
    <dbReference type="NCBI Taxonomy" id="7764"/>
    <lineage>
        <taxon>Eukaryota</taxon>
        <taxon>Metazoa</taxon>
        <taxon>Chordata</taxon>
        <taxon>Craniata</taxon>
        <taxon>Vertebrata</taxon>
        <taxon>Cyclostomata</taxon>
        <taxon>Myxini</taxon>
        <taxon>Myxiniformes</taxon>
        <taxon>Myxinidae</taxon>
        <taxon>Eptatretinae</taxon>
        <taxon>Eptatretus</taxon>
    </lineage>
</organism>
<dbReference type="InterPro" id="IPR051293">
    <property type="entry name" value="MTUS1/CCDC69"/>
</dbReference>
<feature type="compositionally biased region" description="Low complexity" evidence="3">
    <location>
        <begin position="686"/>
        <end position="700"/>
    </location>
</feature>
<proteinExistence type="predicted"/>
<feature type="compositionally biased region" description="Polar residues" evidence="3">
    <location>
        <begin position="701"/>
        <end position="710"/>
    </location>
</feature>
<feature type="region of interest" description="Disordered" evidence="3">
    <location>
        <begin position="39"/>
        <end position="58"/>
    </location>
</feature>
<dbReference type="GO" id="GO:0005634">
    <property type="term" value="C:nucleus"/>
    <property type="evidence" value="ECO:0007669"/>
    <property type="project" value="TreeGrafter"/>
</dbReference>
<dbReference type="PANTHER" id="PTHR24200">
    <property type="entry name" value="TOUCAN, ISOFORM A"/>
    <property type="match status" value="1"/>
</dbReference>
<feature type="compositionally biased region" description="Polar residues" evidence="3">
    <location>
        <begin position="443"/>
        <end position="473"/>
    </location>
</feature>
<feature type="compositionally biased region" description="Basic and acidic residues" evidence="3">
    <location>
        <begin position="604"/>
        <end position="620"/>
    </location>
</feature>
<feature type="compositionally biased region" description="Polar residues" evidence="3">
    <location>
        <begin position="1315"/>
        <end position="1325"/>
    </location>
</feature>
<feature type="compositionally biased region" description="Polar residues" evidence="3">
    <location>
        <begin position="380"/>
        <end position="409"/>
    </location>
</feature>
<keyword evidence="5" id="KW-1185">Reference proteome</keyword>
<feature type="region of interest" description="Disordered" evidence="3">
    <location>
        <begin position="213"/>
        <end position="257"/>
    </location>
</feature>
<evidence type="ECO:0000256" key="3">
    <source>
        <dbReference type="SAM" id="MobiDB-lite"/>
    </source>
</evidence>
<dbReference type="PANTHER" id="PTHR24200:SF11">
    <property type="entry name" value="TOUCAN, ISOFORM A"/>
    <property type="match status" value="1"/>
</dbReference>
<feature type="compositionally biased region" description="Polar residues" evidence="3">
    <location>
        <begin position="41"/>
        <end position="50"/>
    </location>
</feature>
<feature type="compositionally biased region" description="Low complexity" evidence="3">
    <location>
        <begin position="488"/>
        <end position="510"/>
    </location>
</feature>
<evidence type="ECO:0000256" key="1">
    <source>
        <dbReference type="ARBA" id="ARBA00023054"/>
    </source>
</evidence>
<feature type="coiled-coil region" evidence="2">
    <location>
        <begin position="893"/>
        <end position="1074"/>
    </location>
</feature>
<evidence type="ECO:0000256" key="2">
    <source>
        <dbReference type="SAM" id="Coils"/>
    </source>
</evidence>
<dbReference type="GO" id="GO:0005737">
    <property type="term" value="C:cytoplasm"/>
    <property type="evidence" value="ECO:0007669"/>
    <property type="project" value="TreeGrafter"/>
</dbReference>
<dbReference type="Proteomes" id="UP000694388">
    <property type="component" value="Unplaced"/>
</dbReference>
<dbReference type="GO" id="GO:0008017">
    <property type="term" value="F:microtubule binding"/>
    <property type="evidence" value="ECO:0007669"/>
    <property type="project" value="TreeGrafter"/>
</dbReference>
<accession>A0A8C4QM87</accession>
<feature type="region of interest" description="Disordered" evidence="3">
    <location>
        <begin position="488"/>
        <end position="717"/>
    </location>
</feature>